<gene>
    <name evidence="1" type="ORF">BINO364_LOCUS14885</name>
</gene>
<evidence type="ECO:0000313" key="2">
    <source>
        <dbReference type="Proteomes" id="UP000838878"/>
    </source>
</evidence>
<dbReference type="Proteomes" id="UP000838878">
    <property type="component" value="Chromosome 8"/>
</dbReference>
<dbReference type="EMBL" id="OV170228">
    <property type="protein sequence ID" value="CAH0729832.1"/>
    <property type="molecule type" value="Genomic_DNA"/>
</dbReference>
<reference evidence="1" key="1">
    <citation type="submission" date="2021-12" db="EMBL/GenBank/DDBJ databases">
        <authorList>
            <person name="Martin H S."/>
        </authorList>
    </citation>
    <scope>NUCLEOTIDE SEQUENCE</scope>
</reference>
<dbReference type="AlphaFoldDB" id="A0A8J9V1W5"/>
<protein>
    <submittedName>
        <fullName evidence="1">Uncharacterized protein</fullName>
    </submittedName>
</protein>
<organism evidence="1 2">
    <name type="scientific">Brenthis ino</name>
    <name type="common">lesser marbled fritillary</name>
    <dbReference type="NCBI Taxonomy" id="405034"/>
    <lineage>
        <taxon>Eukaryota</taxon>
        <taxon>Metazoa</taxon>
        <taxon>Ecdysozoa</taxon>
        <taxon>Arthropoda</taxon>
        <taxon>Hexapoda</taxon>
        <taxon>Insecta</taxon>
        <taxon>Pterygota</taxon>
        <taxon>Neoptera</taxon>
        <taxon>Endopterygota</taxon>
        <taxon>Lepidoptera</taxon>
        <taxon>Glossata</taxon>
        <taxon>Ditrysia</taxon>
        <taxon>Papilionoidea</taxon>
        <taxon>Nymphalidae</taxon>
        <taxon>Heliconiinae</taxon>
        <taxon>Argynnini</taxon>
        <taxon>Brenthis</taxon>
    </lineage>
</organism>
<keyword evidence="2" id="KW-1185">Reference proteome</keyword>
<name>A0A8J9V1W5_9NEOP</name>
<evidence type="ECO:0000313" key="1">
    <source>
        <dbReference type="EMBL" id="CAH0729832.1"/>
    </source>
</evidence>
<proteinExistence type="predicted"/>
<feature type="non-terminal residue" evidence="1">
    <location>
        <position position="93"/>
    </location>
</feature>
<accession>A0A8J9V1W5</accession>
<sequence length="93" mass="10340">MLERRIYRDDIDYTGSTDPRRHTVCQDNGKVKQVSFNVTGCREAIFVQAGVAAIRVGRLLSDYLLPAAPPRLSRSQLEINTEAVSTPTLASFD</sequence>